<evidence type="ECO:0000313" key="1">
    <source>
        <dbReference type="EMBL" id="KAJ8128106.1"/>
    </source>
</evidence>
<evidence type="ECO:0000313" key="2">
    <source>
        <dbReference type="Proteomes" id="UP001153332"/>
    </source>
</evidence>
<organism evidence="1 2">
    <name type="scientific">Lasiodiplodia mahajangana</name>
    <dbReference type="NCBI Taxonomy" id="1108764"/>
    <lineage>
        <taxon>Eukaryota</taxon>
        <taxon>Fungi</taxon>
        <taxon>Dikarya</taxon>
        <taxon>Ascomycota</taxon>
        <taxon>Pezizomycotina</taxon>
        <taxon>Dothideomycetes</taxon>
        <taxon>Dothideomycetes incertae sedis</taxon>
        <taxon>Botryosphaeriales</taxon>
        <taxon>Botryosphaeriaceae</taxon>
        <taxon>Lasiodiplodia</taxon>
    </lineage>
</organism>
<comment type="caution">
    <text evidence="1">The sequence shown here is derived from an EMBL/GenBank/DDBJ whole genome shotgun (WGS) entry which is preliminary data.</text>
</comment>
<dbReference type="EMBL" id="JAPUUL010001186">
    <property type="protein sequence ID" value="KAJ8128106.1"/>
    <property type="molecule type" value="Genomic_DNA"/>
</dbReference>
<proteinExistence type="predicted"/>
<keyword evidence="2" id="KW-1185">Reference proteome</keyword>
<gene>
    <name evidence="1" type="ORF">O1611_g5530</name>
</gene>
<name>A0ACC2JKQ0_9PEZI</name>
<protein>
    <submittedName>
        <fullName evidence="1">Uncharacterized protein</fullName>
    </submittedName>
</protein>
<dbReference type="Proteomes" id="UP001153332">
    <property type="component" value="Unassembled WGS sequence"/>
</dbReference>
<reference evidence="1" key="1">
    <citation type="submission" date="2022-12" db="EMBL/GenBank/DDBJ databases">
        <title>Genome Sequence of Lasiodiplodia mahajangana.</title>
        <authorList>
            <person name="Buettner E."/>
        </authorList>
    </citation>
    <scope>NUCLEOTIDE SEQUENCE</scope>
    <source>
        <strain evidence="1">VT137</strain>
    </source>
</reference>
<sequence>MADDDEIPLAKLCEVCEKIFAKNSYENGYPVWQNRGLGEFTTEEKLKFPQYHQSVGSLREAKTQGCFICSHVDIRDNDECERPEEDMKAYEFPLRYHISRGQGFPPAYELSIVEAARHIIKQSSIRVVIGFQIEPTSSSLSPEGLLMLARSQCRTWTGHNDVFALASSWLNNCRNRHPECSQLYMEGWKPTRLLDISEEGKVKLVEGKSVAAQQVYATLSHCWGTNEFLVLKSNNKLLFEEGIETSEFPLTFQETILTVRRLGLQYLWVDCYCIIQGRQDEKAQKDWATESHRMRDVYANSLLNIGALESHNPAGGLFRTRQYARKSRILWSPSEYNGINAYSISTRTYGRSHISWHCDHSRYMQSSHLKKRGWVLQEYVLAPRALSFGDEAIFWQCSQQATSNGLGESEGLHEHSRDEWRLQDPFWLLSNLDTAQPQRIKMKWIYTLHRYSQSALTYPETDIFAALYGAGSQLERLCGARYMDGMLSSALLDTLLYGNYSNGKSKRRDDLPTWHWASLYSNATFQSIRSLHDWVEYGVYGLFPMAYAFMSKDCKPLPIDPSGSLWPRLFVVARLTTKLPKSAEKRYDMRDRSDTAVTERELYIPIIGARRNTRTWTGRYLAGLVVVRSKDLQQPLAKSYTFRRVGMWHNTETREFSDDLDDLVEYLAKLPKARMVILE</sequence>
<accession>A0ACC2JKQ0</accession>